<organism evidence="7 8">
    <name type="scientific">Amblyomma americanum</name>
    <name type="common">Lone star tick</name>
    <dbReference type="NCBI Taxonomy" id="6943"/>
    <lineage>
        <taxon>Eukaryota</taxon>
        <taxon>Metazoa</taxon>
        <taxon>Ecdysozoa</taxon>
        <taxon>Arthropoda</taxon>
        <taxon>Chelicerata</taxon>
        <taxon>Arachnida</taxon>
        <taxon>Acari</taxon>
        <taxon>Parasitiformes</taxon>
        <taxon>Ixodida</taxon>
        <taxon>Ixodoidea</taxon>
        <taxon>Ixodidae</taxon>
        <taxon>Amblyomminae</taxon>
        <taxon>Amblyomma</taxon>
    </lineage>
</organism>
<dbReference type="EMBL" id="JARKHS020004202">
    <property type="protein sequence ID" value="KAK8784854.1"/>
    <property type="molecule type" value="Genomic_DNA"/>
</dbReference>
<dbReference type="GO" id="GO:0005576">
    <property type="term" value="C:extracellular region"/>
    <property type="evidence" value="ECO:0007669"/>
    <property type="project" value="TreeGrafter"/>
</dbReference>
<evidence type="ECO:0000256" key="1">
    <source>
        <dbReference type="ARBA" id="ARBA00022729"/>
    </source>
</evidence>
<accession>A0AAQ4FC18</accession>
<dbReference type="PROSITE" id="PS51910">
    <property type="entry name" value="GH18_2"/>
    <property type="match status" value="1"/>
</dbReference>
<dbReference type="PANTHER" id="PTHR11177:SF144">
    <property type="entry name" value="CHITINASE 5"/>
    <property type="match status" value="1"/>
</dbReference>
<dbReference type="Pfam" id="PF00704">
    <property type="entry name" value="Glyco_hydro_18"/>
    <property type="match status" value="1"/>
</dbReference>
<dbReference type="GO" id="GO:0006032">
    <property type="term" value="P:chitin catabolic process"/>
    <property type="evidence" value="ECO:0007669"/>
    <property type="project" value="TreeGrafter"/>
</dbReference>
<dbReference type="InterPro" id="IPR011583">
    <property type="entry name" value="Chitinase_II/V-like_cat"/>
</dbReference>
<feature type="region of interest" description="Disordered" evidence="5">
    <location>
        <begin position="1"/>
        <end position="25"/>
    </location>
</feature>
<dbReference type="GO" id="GO:0004568">
    <property type="term" value="F:chitinase activity"/>
    <property type="evidence" value="ECO:0007669"/>
    <property type="project" value="TreeGrafter"/>
</dbReference>
<keyword evidence="2" id="KW-0378">Hydrolase</keyword>
<evidence type="ECO:0000256" key="2">
    <source>
        <dbReference type="ARBA" id="ARBA00022801"/>
    </source>
</evidence>
<evidence type="ECO:0000256" key="5">
    <source>
        <dbReference type="SAM" id="MobiDB-lite"/>
    </source>
</evidence>
<proteinExistence type="predicted"/>
<dbReference type="InterPro" id="IPR029070">
    <property type="entry name" value="Chitinase_insertion_sf"/>
</dbReference>
<name>A0AAQ4FC18_AMBAM</name>
<reference evidence="7 8" key="1">
    <citation type="journal article" date="2023" name="Arcadia Sci">
        <title>De novo assembly of a long-read Amblyomma americanum tick genome.</title>
        <authorList>
            <person name="Chou S."/>
            <person name="Poskanzer K.E."/>
            <person name="Rollins M."/>
            <person name="Thuy-Boun P.S."/>
        </authorList>
    </citation>
    <scope>NUCLEOTIDE SEQUENCE [LARGE SCALE GENOMIC DNA]</scope>
    <source>
        <strain evidence="7">F_SG_1</strain>
        <tissue evidence="7">Salivary glands</tissue>
    </source>
</reference>
<feature type="domain" description="GH18" evidence="6">
    <location>
        <begin position="64"/>
        <end position="430"/>
    </location>
</feature>
<dbReference type="GO" id="GO:0005975">
    <property type="term" value="P:carbohydrate metabolic process"/>
    <property type="evidence" value="ECO:0007669"/>
    <property type="project" value="InterPro"/>
</dbReference>
<comment type="caution">
    <text evidence="7">The sequence shown here is derived from an EMBL/GenBank/DDBJ whole genome shotgun (WGS) entry which is preliminary data.</text>
</comment>
<keyword evidence="4" id="KW-0326">Glycosidase</keyword>
<dbReference type="InterPro" id="IPR050314">
    <property type="entry name" value="Glycosyl_Hydrlase_18"/>
</dbReference>
<keyword evidence="8" id="KW-1185">Reference proteome</keyword>
<evidence type="ECO:0000256" key="3">
    <source>
        <dbReference type="ARBA" id="ARBA00023180"/>
    </source>
</evidence>
<dbReference type="SMART" id="SM00636">
    <property type="entry name" value="Glyco_18"/>
    <property type="match status" value="1"/>
</dbReference>
<dbReference type="InterPro" id="IPR001223">
    <property type="entry name" value="Glyco_hydro18_cat"/>
</dbReference>
<dbReference type="Gene3D" id="3.10.50.10">
    <property type="match status" value="1"/>
</dbReference>
<dbReference type="PANTHER" id="PTHR11177">
    <property type="entry name" value="CHITINASE"/>
    <property type="match status" value="1"/>
</dbReference>
<evidence type="ECO:0000256" key="4">
    <source>
        <dbReference type="ARBA" id="ARBA00023295"/>
    </source>
</evidence>
<dbReference type="AlphaFoldDB" id="A0AAQ4FC18"/>
<gene>
    <name evidence="7" type="ORF">V5799_008782</name>
</gene>
<dbReference type="SUPFAM" id="SSF51445">
    <property type="entry name" value="(Trans)glycosidases"/>
    <property type="match status" value="1"/>
</dbReference>
<keyword evidence="3" id="KW-0325">Glycoprotein</keyword>
<dbReference type="InterPro" id="IPR017853">
    <property type="entry name" value="GH"/>
</dbReference>
<dbReference type="GO" id="GO:0008061">
    <property type="term" value="F:chitin binding"/>
    <property type="evidence" value="ECO:0007669"/>
    <property type="project" value="InterPro"/>
</dbReference>
<evidence type="ECO:0000313" key="8">
    <source>
        <dbReference type="Proteomes" id="UP001321473"/>
    </source>
</evidence>
<protein>
    <recommendedName>
        <fullName evidence="6">GH18 domain-containing protein</fullName>
    </recommendedName>
</protein>
<dbReference type="FunFam" id="3.10.50.10:FF:000003">
    <property type="entry name" value="Class V chitinase CHIT5b"/>
    <property type="match status" value="1"/>
</dbReference>
<evidence type="ECO:0000313" key="7">
    <source>
        <dbReference type="EMBL" id="KAK8784854.1"/>
    </source>
</evidence>
<keyword evidence="1" id="KW-0732">Signal</keyword>
<dbReference type="Gene3D" id="3.20.20.80">
    <property type="entry name" value="Glycosidases"/>
    <property type="match status" value="1"/>
</dbReference>
<sequence length="437" mass="49790">MDAPSFAISPRRRCRERRSSDAPTRQRQFARNYTMLHAFLSGFLLVHIVPLVRAEDDFIKNGGSPVVCYYHGWAADRYSPMNYRIRDIPGDLCTHVNLNYAGIDKDTLGVKDLIPAYQNNSHYKDFTGIKKKFLFVKTLISLGGWDHGGEAFSYVAADRRRRCNFTRNLLKFLQDNEFDGVDIDWRFPASPDKNGVPEDKQNYVLFLKSLCKLRRKGLIVTATVPITPFYLDNGYNVKDMSKYVDWLNVIGFDLRGRWSGIADVHSPLYARSFETGDTRKLNVAEGLKRLVELGAPKKKLVLGIPFFGRSFVLADKDNHKVGAPIKDVPAAPGPFIGSTEILAYYEICTNIEDGTATREFDDESKCPYMYYEDQWVGFEDEESVGIKVDFVIKEGYAGIMVFNNDMDDFNGVCGTNHPLLKVIYQKLSEAAPERRRR</sequence>
<dbReference type="Proteomes" id="UP001321473">
    <property type="component" value="Unassembled WGS sequence"/>
</dbReference>
<evidence type="ECO:0000259" key="6">
    <source>
        <dbReference type="PROSITE" id="PS51910"/>
    </source>
</evidence>
<dbReference type="SUPFAM" id="SSF54556">
    <property type="entry name" value="Chitinase insertion domain"/>
    <property type="match status" value="1"/>
</dbReference>